<keyword evidence="1" id="KW-0732">Signal</keyword>
<proteinExistence type="predicted"/>
<comment type="caution">
    <text evidence="2">The sequence shown here is derived from an EMBL/GenBank/DDBJ whole genome shotgun (WGS) entry which is preliminary data.</text>
</comment>
<evidence type="ECO:0000313" key="3">
    <source>
        <dbReference type="Proteomes" id="UP001209878"/>
    </source>
</evidence>
<reference evidence="2" key="1">
    <citation type="journal article" date="2023" name="Mol. Biol. Evol.">
        <title>Third-Generation Sequencing Reveals the Adaptive Role of the Epigenome in Three Deep-Sea Polychaetes.</title>
        <authorList>
            <person name="Perez M."/>
            <person name="Aroh O."/>
            <person name="Sun Y."/>
            <person name="Lan Y."/>
            <person name="Juniper S.K."/>
            <person name="Young C.R."/>
            <person name="Angers B."/>
            <person name="Qian P.Y."/>
        </authorList>
    </citation>
    <scope>NUCLEOTIDE SEQUENCE</scope>
    <source>
        <strain evidence="2">R07B-5</strain>
    </source>
</reference>
<keyword evidence="3" id="KW-1185">Reference proteome</keyword>
<organism evidence="2 3">
    <name type="scientific">Ridgeia piscesae</name>
    <name type="common">Tubeworm</name>
    <dbReference type="NCBI Taxonomy" id="27915"/>
    <lineage>
        <taxon>Eukaryota</taxon>
        <taxon>Metazoa</taxon>
        <taxon>Spiralia</taxon>
        <taxon>Lophotrochozoa</taxon>
        <taxon>Annelida</taxon>
        <taxon>Polychaeta</taxon>
        <taxon>Sedentaria</taxon>
        <taxon>Canalipalpata</taxon>
        <taxon>Sabellida</taxon>
        <taxon>Siboglinidae</taxon>
        <taxon>Ridgeia</taxon>
    </lineage>
</organism>
<dbReference type="AlphaFoldDB" id="A0AAD9JY13"/>
<protein>
    <recommendedName>
        <fullName evidence="4">Sodefrin-like factor</fullName>
    </recommendedName>
</protein>
<dbReference type="EMBL" id="JAODUO010001612">
    <property type="protein sequence ID" value="KAK2160971.1"/>
    <property type="molecule type" value="Genomic_DNA"/>
</dbReference>
<feature type="chain" id="PRO_5041922707" description="Sodefrin-like factor" evidence="1">
    <location>
        <begin position="20"/>
        <end position="96"/>
    </location>
</feature>
<name>A0AAD9JY13_RIDPI</name>
<evidence type="ECO:0000313" key="2">
    <source>
        <dbReference type="EMBL" id="KAK2160971.1"/>
    </source>
</evidence>
<sequence length="96" mass="10682">MSLYVTLLLGVLLVDRSEAITCYACSYTYTGTDVSTECIHAPWNVTQGGRETVCGDKQFCSIHRLYDTGRNFMLSFTRMCELNTGLNEGCTKDAYG</sequence>
<evidence type="ECO:0000256" key="1">
    <source>
        <dbReference type="SAM" id="SignalP"/>
    </source>
</evidence>
<evidence type="ECO:0008006" key="4">
    <source>
        <dbReference type="Google" id="ProtNLM"/>
    </source>
</evidence>
<accession>A0AAD9JY13</accession>
<gene>
    <name evidence="2" type="ORF">NP493_1613g00053</name>
</gene>
<feature type="signal peptide" evidence="1">
    <location>
        <begin position="1"/>
        <end position="19"/>
    </location>
</feature>
<dbReference type="Proteomes" id="UP001209878">
    <property type="component" value="Unassembled WGS sequence"/>
</dbReference>